<evidence type="ECO:0000313" key="3">
    <source>
        <dbReference type="Proteomes" id="UP000231263"/>
    </source>
</evidence>
<accession>A0A2M7XFF3</accession>
<dbReference type="Pfam" id="PF11376">
    <property type="entry name" value="DUF3179"/>
    <property type="match status" value="1"/>
</dbReference>
<comment type="caution">
    <text evidence="2">The sequence shown here is derived from an EMBL/GenBank/DDBJ whole genome shotgun (WGS) entry which is preliminary data.</text>
</comment>
<feature type="transmembrane region" description="Helical" evidence="1">
    <location>
        <begin position="12"/>
        <end position="33"/>
    </location>
</feature>
<evidence type="ECO:0000313" key="2">
    <source>
        <dbReference type="EMBL" id="PJA46592.1"/>
    </source>
</evidence>
<proteinExistence type="predicted"/>
<dbReference type="InterPro" id="IPR021516">
    <property type="entry name" value="DUF3179"/>
</dbReference>
<reference evidence="3" key="1">
    <citation type="submission" date="2017-09" db="EMBL/GenBank/DDBJ databases">
        <title>Depth-based differentiation of microbial function through sediment-hosted aquifers and enrichment of novel symbionts in the deep terrestrial subsurface.</title>
        <authorList>
            <person name="Probst A.J."/>
            <person name="Ladd B."/>
            <person name="Jarett J.K."/>
            <person name="Geller-Mcgrath D.E."/>
            <person name="Sieber C.M.K."/>
            <person name="Emerson J.B."/>
            <person name="Anantharaman K."/>
            <person name="Thomas B.C."/>
            <person name="Malmstrom R."/>
            <person name="Stieglmeier M."/>
            <person name="Klingl A."/>
            <person name="Woyke T."/>
            <person name="Ryan C.M."/>
            <person name="Banfield J.F."/>
        </authorList>
    </citation>
    <scope>NUCLEOTIDE SEQUENCE [LARGE SCALE GENOMIC DNA]</scope>
</reference>
<name>A0A2M7XFF3_9BACT</name>
<dbReference type="AlphaFoldDB" id="A0A2M7XFF3"/>
<organism evidence="2 3">
    <name type="scientific">Candidatus Uhrbacteria bacterium CG_4_9_14_3_um_filter_41_35</name>
    <dbReference type="NCBI Taxonomy" id="1975034"/>
    <lineage>
        <taxon>Bacteria</taxon>
        <taxon>Candidatus Uhriibacteriota</taxon>
    </lineage>
</organism>
<dbReference type="Proteomes" id="UP000231263">
    <property type="component" value="Unassembled WGS sequence"/>
</dbReference>
<evidence type="ECO:0008006" key="4">
    <source>
        <dbReference type="Google" id="ProtNLM"/>
    </source>
</evidence>
<gene>
    <name evidence="2" type="ORF">CO173_02380</name>
</gene>
<evidence type="ECO:0000256" key="1">
    <source>
        <dbReference type="SAM" id="Phobius"/>
    </source>
</evidence>
<dbReference type="EMBL" id="PFWT01000009">
    <property type="protein sequence ID" value="PJA46592.1"/>
    <property type="molecule type" value="Genomic_DNA"/>
</dbReference>
<keyword evidence="1" id="KW-1133">Transmembrane helix</keyword>
<keyword evidence="1" id="KW-0812">Transmembrane</keyword>
<sequence length="347" mass="38868">MFSKEKSIIAGGLLYVLFLLGTVVIVFVSYQYLSDSKKNSQNEQELITAEPIVVDKFLQLSKEEQLQVFADNLVGGGPPKDGIPSLDQPLFISTAEADAELEDTDKVFILNHRGNIFIYPQEILAWHEIVNQTFEDERVTISYCPLTGSVIAVTNDQSDFGVSGKLLNSNLIIFDRESDSEFSQILLTAISGTRFGEGLDTEPVIWSNWQLAKQKYENAKVLSVNTGFLRDYQNDPYGSYQKKNSYYYVGSPLFPLISTDDRLPAKEVVVGVYGTSGQHLAFLKSAVKGKGSISKMIEDTQITAVYDESLDTVYVYTSDPEVKILADFMDVMWFAWSAHFPDTELMQ</sequence>
<protein>
    <recommendedName>
        <fullName evidence="4">DUF3179 domain-containing protein</fullName>
    </recommendedName>
</protein>
<keyword evidence="1" id="KW-0472">Membrane</keyword>